<keyword evidence="2" id="KW-1185">Reference proteome</keyword>
<dbReference type="AlphaFoldDB" id="A0A1B0FG76"/>
<organism evidence="1 2">
    <name type="scientific">Glossina morsitans morsitans</name>
    <name type="common">Savannah tsetse fly</name>
    <dbReference type="NCBI Taxonomy" id="37546"/>
    <lineage>
        <taxon>Eukaryota</taxon>
        <taxon>Metazoa</taxon>
        <taxon>Ecdysozoa</taxon>
        <taxon>Arthropoda</taxon>
        <taxon>Hexapoda</taxon>
        <taxon>Insecta</taxon>
        <taxon>Pterygota</taxon>
        <taxon>Neoptera</taxon>
        <taxon>Endopterygota</taxon>
        <taxon>Diptera</taxon>
        <taxon>Brachycera</taxon>
        <taxon>Muscomorpha</taxon>
        <taxon>Hippoboscoidea</taxon>
        <taxon>Glossinidae</taxon>
        <taxon>Glossina</taxon>
    </lineage>
</organism>
<reference evidence="1" key="1">
    <citation type="submission" date="2020-05" db="UniProtKB">
        <authorList>
            <consortium name="EnsemblMetazoa"/>
        </authorList>
    </citation>
    <scope>IDENTIFICATION</scope>
    <source>
        <strain evidence="1">Yale</strain>
    </source>
</reference>
<dbReference type="EnsemblMetazoa" id="GMOY002755-RA">
    <property type="protein sequence ID" value="GMOY002755-PA"/>
    <property type="gene ID" value="GMOY002755"/>
</dbReference>
<dbReference type="EMBL" id="CCAG010010522">
    <property type="status" value="NOT_ANNOTATED_CDS"/>
    <property type="molecule type" value="Genomic_DNA"/>
</dbReference>
<evidence type="ECO:0000313" key="1">
    <source>
        <dbReference type="EnsemblMetazoa" id="GMOY002755-PA"/>
    </source>
</evidence>
<dbReference type="Proteomes" id="UP000092444">
    <property type="component" value="Unassembled WGS sequence"/>
</dbReference>
<sequence length="82" mass="8673">MTASFAPPMSAATRFRPETLDGAEQRAQMVMRHGGFGFGDGDSDGGGGGGGGCSFYIEMFGYDYGYGSAMYSRYAAVLIHFC</sequence>
<evidence type="ECO:0000313" key="2">
    <source>
        <dbReference type="Proteomes" id="UP000092444"/>
    </source>
</evidence>
<proteinExistence type="predicted"/>
<accession>A0A1B0FG76</accession>
<protein>
    <submittedName>
        <fullName evidence="1">Uncharacterized protein</fullName>
    </submittedName>
</protein>
<name>A0A1B0FG76_GLOMM</name>